<gene>
    <name evidence="3" type="primary">CCDC198</name>
</gene>
<proteinExistence type="predicted"/>
<dbReference type="Proteomes" id="UP001190640">
    <property type="component" value="Chromosome 2"/>
</dbReference>
<reference evidence="3" key="1">
    <citation type="submission" date="2025-08" db="UniProtKB">
        <authorList>
            <consortium name="RefSeq"/>
        </authorList>
    </citation>
    <scope>IDENTIFICATION</scope>
    <source>
        <tissue evidence="3">Blood</tissue>
    </source>
</reference>
<evidence type="ECO:0000313" key="3">
    <source>
        <dbReference type="RefSeq" id="XP_054828090.1"/>
    </source>
</evidence>
<dbReference type="InterPro" id="IPR029235">
    <property type="entry name" value="FAME"/>
</dbReference>
<feature type="region of interest" description="Disordered" evidence="1">
    <location>
        <begin position="252"/>
        <end position="274"/>
    </location>
</feature>
<dbReference type="GeneID" id="129324732"/>
<dbReference type="PANTHER" id="PTHR16065">
    <property type="entry name" value="COILED-COIL DOMAIN CONTAINING 198"/>
    <property type="match status" value="1"/>
</dbReference>
<dbReference type="KEGG" id="emc:129324732"/>
<feature type="compositionally biased region" description="Polar residues" evidence="1">
    <location>
        <begin position="35"/>
        <end position="55"/>
    </location>
</feature>
<dbReference type="PANTHER" id="PTHR16065:SF2">
    <property type="entry name" value="COILED-COIL DOMAIN CONTAINING 198"/>
    <property type="match status" value="1"/>
</dbReference>
<dbReference type="Pfam" id="PF15398">
    <property type="entry name" value="DUF4619"/>
    <property type="match status" value="1"/>
</dbReference>
<evidence type="ECO:0000313" key="2">
    <source>
        <dbReference type="Proteomes" id="UP001190640"/>
    </source>
</evidence>
<evidence type="ECO:0000256" key="1">
    <source>
        <dbReference type="SAM" id="MobiDB-lite"/>
    </source>
</evidence>
<organism evidence="2 3">
    <name type="scientific">Eublepharis macularius</name>
    <name type="common">Leopard gecko</name>
    <name type="synonym">Cyrtodactylus macularius</name>
    <dbReference type="NCBI Taxonomy" id="481883"/>
    <lineage>
        <taxon>Eukaryota</taxon>
        <taxon>Metazoa</taxon>
        <taxon>Chordata</taxon>
        <taxon>Craniata</taxon>
        <taxon>Vertebrata</taxon>
        <taxon>Euteleostomi</taxon>
        <taxon>Lepidosauria</taxon>
        <taxon>Squamata</taxon>
        <taxon>Bifurcata</taxon>
        <taxon>Gekkota</taxon>
        <taxon>Eublepharidae</taxon>
        <taxon>Eublepharinae</taxon>
        <taxon>Eublepharis</taxon>
    </lineage>
</organism>
<protein>
    <submittedName>
        <fullName evidence="3">Uncharacterized protein CCDC198</fullName>
    </submittedName>
</protein>
<dbReference type="CTD" id="55195"/>
<feature type="compositionally biased region" description="Basic and acidic residues" evidence="1">
    <location>
        <begin position="261"/>
        <end position="271"/>
    </location>
</feature>
<name>A0AA97IZ08_EUBMA</name>
<sequence>MGLSHSKTHGQVTKVAPMPTKEGAPSPPGCVSVFGFQSPSTERSSSSFASLTERNPLSERHLPPLRENWFARYPSVPGPFSLDLKTEEGEPSIIKQHPPRRPQKLEPLILSKDVPSDKFLRQRSGAAAYTPKELEKRGPAVLHPTGRRRQHLHKMKILEMRQEAEQKRQLRQEATLGRPNKRGFKVRQKLSRVPQNDSSDEDDLFAMEHDGHLGDPWAGQLLKGHRFPETHRGPISKVESWLLNQQARKESFWDASSTDSDSWKESDEGKVSRKPALVRTKTERIQFFDEFFDQEYPSTATRTRPSWW</sequence>
<accession>A0AA97IZ08</accession>
<keyword evidence="2" id="KW-1185">Reference proteome</keyword>
<feature type="region of interest" description="Disordered" evidence="1">
    <location>
        <begin position="188"/>
        <end position="208"/>
    </location>
</feature>
<dbReference type="AlphaFoldDB" id="A0AA97IZ08"/>
<feature type="region of interest" description="Disordered" evidence="1">
    <location>
        <begin position="1"/>
        <end position="61"/>
    </location>
</feature>
<dbReference type="RefSeq" id="XP_054828090.1">
    <property type="nucleotide sequence ID" value="XM_054972115.1"/>
</dbReference>